<sequence length="158" mass="17665">MKSEANEAYTPQIKFLEAIQSLVLNLEMPILSALQTKIEKNLQESPNALIPNEEMILAMEVLVTKITNHSVSNLSENVDSVTLSNFLCYLKAAILNSKLEGLEALLEKIKGRINNPSLKFKVCFIRKCENLKINFFFQNIPVEDIASALRTALDVVGI</sequence>
<gene>
    <name evidence="1" type="ORF">CAEBREN_15099</name>
</gene>
<dbReference type="InParanoid" id="G0P3G7"/>
<evidence type="ECO:0008006" key="3">
    <source>
        <dbReference type="Google" id="ProtNLM"/>
    </source>
</evidence>
<name>G0P3G7_CAEBE</name>
<evidence type="ECO:0000313" key="2">
    <source>
        <dbReference type="Proteomes" id="UP000008068"/>
    </source>
</evidence>
<dbReference type="EMBL" id="GL380043">
    <property type="protein sequence ID" value="EGT43949.1"/>
    <property type="molecule type" value="Genomic_DNA"/>
</dbReference>
<protein>
    <recommendedName>
        <fullName evidence="3">SPK domain-containing protein</fullName>
    </recommendedName>
</protein>
<evidence type="ECO:0000313" key="1">
    <source>
        <dbReference type="EMBL" id="EGT43949.1"/>
    </source>
</evidence>
<proteinExistence type="predicted"/>
<accession>G0P3G7</accession>
<keyword evidence="2" id="KW-1185">Reference proteome</keyword>
<reference evidence="2" key="1">
    <citation type="submission" date="2011-07" db="EMBL/GenBank/DDBJ databases">
        <authorList>
            <consortium name="Caenorhabditis brenneri Sequencing and Analysis Consortium"/>
            <person name="Wilson R.K."/>
        </authorList>
    </citation>
    <scope>NUCLEOTIDE SEQUENCE [LARGE SCALE GENOMIC DNA]</scope>
    <source>
        <strain evidence="2">PB2801</strain>
    </source>
</reference>
<dbReference type="Proteomes" id="UP000008068">
    <property type="component" value="Unassembled WGS sequence"/>
</dbReference>
<organism evidence="2">
    <name type="scientific">Caenorhabditis brenneri</name>
    <name type="common">Nematode worm</name>
    <dbReference type="NCBI Taxonomy" id="135651"/>
    <lineage>
        <taxon>Eukaryota</taxon>
        <taxon>Metazoa</taxon>
        <taxon>Ecdysozoa</taxon>
        <taxon>Nematoda</taxon>
        <taxon>Chromadorea</taxon>
        <taxon>Rhabditida</taxon>
        <taxon>Rhabditina</taxon>
        <taxon>Rhabditomorpha</taxon>
        <taxon>Rhabditoidea</taxon>
        <taxon>Rhabditidae</taxon>
        <taxon>Peloderinae</taxon>
        <taxon>Caenorhabditis</taxon>
    </lineage>
</organism>
<dbReference type="AlphaFoldDB" id="G0P3G7"/>
<dbReference type="HOGENOM" id="CLU_105997_0_0_1"/>